<name>A0A078MYB1_9MICC</name>
<protein>
    <submittedName>
        <fullName evidence="2">Uncharacterized protein</fullName>
    </submittedName>
</protein>
<accession>A0A078MYB1</accession>
<evidence type="ECO:0000313" key="2">
    <source>
        <dbReference type="EMBL" id="CEA09791.1"/>
    </source>
</evidence>
<organism evidence="2">
    <name type="scientific">Arthrobacter saudimassiliensis</name>
    <dbReference type="NCBI Taxonomy" id="1461584"/>
    <lineage>
        <taxon>Bacteria</taxon>
        <taxon>Bacillati</taxon>
        <taxon>Actinomycetota</taxon>
        <taxon>Actinomycetes</taxon>
        <taxon>Micrococcales</taxon>
        <taxon>Micrococcaceae</taxon>
        <taxon>Arthrobacter</taxon>
    </lineage>
</organism>
<dbReference type="EMBL" id="LN483072">
    <property type="protein sequence ID" value="CEA09791.1"/>
    <property type="molecule type" value="Genomic_DNA"/>
</dbReference>
<sequence length="49" mass="5309">MSETGTSNPDPDDKIRTRPEEPAEGETEAGATQEREHPEEPAEGGEDQT</sequence>
<dbReference type="AlphaFoldDB" id="A0A078MYB1"/>
<proteinExistence type="predicted"/>
<gene>
    <name evidence="2" type="ORF">BN1051_03164</name>
</gene>
<reference evidence="2" key="1">
    <citation type="submission" date="2014-07" db="EMBL/GenBank/DDBJ databases">
        <authorList>
            <person name="Urmite Genomes Urmite Genomes"/>
        </authorList>
    </citation>
    <scope>NUCLEOTIDE SEQUENCE</scope>
    <source>
        <strain evidence="2">11W110_air</strain>
    </source>
</reference>
<feature type="compositionally biased region" description="Basic and acidic residues" evidence="1">
    <location>
        <begin position="11"/>
        <end position="21"/>
    </location>
</feature>
<evidence type="ECO:0000256" key="1">
    <source>
        <dbReference type="SAM" id="MobiDB-lite"/>
    </source>
</evidence>
<feature type="region of interest" description="Disordered" evidence="1">
    <location>
        <begin position="1"/>
        <end position="49"/>
    </location>
</feature>
<dbReference type="PATRIC" id="fig|1461584.3.peg.3138"/>